<reference evidence="2 3" key="2">
    <citation type="journal article" date="2007" name="PLoS Biol.">
        <title>Principles of genome evolution in the Drosophila melanogaster species group.</title>
        <authorList>
            <person name="Ranz J.M."/>
            <person name="Maurin D."/>
            <person name="Chan Y.S."/>
            <person name="von Grotthuss M."/>
            <person name="Hillier L.W."/>
            <person name="Roote J."/>
            <person name="Ashburner M."/>
            <person name="Bergman C.M."/>
        </authorList>
    </citation>
    <scope>NUCLEOTIDE SEQUENCE [LARGE SCALE GENOMIC DNA]</scope>
    <source>
        <strain evidence="3">Tai18E2 / Tucson 14021-0261.01</strain>
    </source>
</reference>
<accession>A0A0R1E8X3</accession>
<name>A0A0R1E8X3_DROYA</name>
<dbReference type="KEGG" id="dya:Dyak_GE28504"/>
<sequence length="129" mass="14722">MNPQSKPSKDFVLPPNGLFEIPPPPPRPDYVAMRVPVKSIRIGMWRKEEVLLDKQLEFFFKTRAVRKPKVSHSEEDSQLVFSKIPDRCDVGKTSGAPCIGFGGALLRFVFNLLGIFQNECDMDDNLRWT</sequence>
<proteinExistence type="predicted"/>
<evidence type="ECO:0000256" key="1">
    <source>
        <dbReference type="SAM" id="MobiDB-lite"/>
    </source>
</evidence>
<dbReference type="OrthoDB" id="7868137at2759"/>
<organism evidence="2 3">
    <name type="scientific">Drosophila yakuba</name>
    <name type="common">Fruit fly</name>
    <dbReference type="NCBI Taxonomy" id="7245"/>
    <lineage>
        <taxon>Eukaryota</taxon>
        <taxon>Metazoa</taxon>
        <taxon>Ecdysozoa</taxon>
        <taxon>Arthropoda</taxon>
        <taxon>Hexapoda</taxon>
        <taxon>Insecta</taxon>
        <taxon>Pterygota</taxon>
        <taxon>Neoptera</taxon>
        <taxon>Endopterygota</taxon>
        <taxon>Diptera</taxon>
        <taxon>Brachycera</taxon>
        <taxon>Muscomorpha</taxon>
        <taxon>Ephydroidea</taxon>
        <taxon>Drosophilidae</taxon>
        <taxon>Drosophila</taxon>
        <taxon>Sophophora</taxon>
    </lineage>
</organism>
<evidence type="ECO:0000313" key="3">
    <source>
        <dbReference type="Proteomes" id="UP000002282"/>
    </source>
</evidence>
<evidence type="ECO:0000313" key="2">
    <source>
        <dbReference type="EMBL" id="KRK05804.1"/>
    </source>
</evidence>
<dbReference type="EMBL" id="CM000162">
    <property type="protein sequence ID" value="KRK05804.1"/>
    <property type="molecule type" value="Genomic_DNA"/>
</dbReference>
<feature type="region of interest" description="Disordered" evidence="1">
    <location>
        <begin position="1"/>
        <end position="20"/>
    </location>
</feature>
<protein>
    <submittedName>
        <fullName evidence="2">Uncharacterized protein</fullName>
    </submittedName>
</protein>
<dbReference type="AlphaFoldDB" id="A0A0R1E8X3"/>
<reference evidence="2 3" key="1">
    <citation type="journal article" date="2007" name="Nature">
        <title>Evolution of genes and genomes on the Drosophila phylogeny.</title>
        <authorList>
            <consortium name="Drosophila 12 Genomes Consortium"/>
            <person name="Clark A.G."/>
            <person name="Eisen M.B."/>
            <person name="Smith D.R."/>
            <person name="Bergman C.M."/>
            <person name="Oliver B."/>
            <person name="Markow T.A."/>
            <person name="Kaufman T.C."/>
            <person name="Kellis M."/>
            <person name="Gelbart W."/>
            <person name="Iyer V.N."/>
            <person name="Pollard D.A."/>
            <person name="Sackton T.B."/>
            <person name="Larracuente A.M."/>
            <person name="Singh N.D."/>
            <person name="Abad J.P."/>
            <person name="Abt D.N."/>
            <person name="Adryan B."/>
            <person name="Aguade M."/>
            <person name="Akashi H."/>
            <person name="Anderson W.W."/>
            <person name="Aquadro C.F."/>
            <person name="Ardell D.H."/>
            <person name="Arguello R."/>
            <person name="Artieri C.G."/>
            <person name="Barbash D.A."/>
            <person name="Barker D."/>
            <person name="Barsanti P."/>
            <person name="Batterham P."/>
            <person name="Batzoglou S."/>
            <person name="Begun D."/>
            <person name="Bhutkar A."/>
            <person name="Blanco E."/>
            <person name="Bosak S.A."/>
            <person name="Bradley R.K."/>
            <person name="Brand A.D."/>
            <person name="Brent M.R."/>
            <person name="Brooks A.N."/>
            <person name="Brown R.H."/>
            <person name="Butlin R.K."/>
            <person name="Caggese C."/>
            <person name="Calvi B.R."/>
            <person name="Bernardo de Carvalho A."/>
            <person name="Caspi A."/>
            <person name="Castrezana S."/>
            <person name="Celniker S.E."/>
            <person name="Chang J.L."/>
            <person name="Chapple C."/>
            <person name="Chatterji S."/>
            <person name="Chinwalla A."/>
            <person name="Civetta A."/>
            <person name="Clifton S.W."/>
            <person name="Comeron J.M."/>
            <person name="Costello J.C."/>
            <person name="Coyne J.A."/>
            <person name="Daub J."/>
            <person name="David R.G."/>
            <person name="Delcher A.L."/>
            <person name="Delehaunty K."/>
            <person name="Do C.B."/>
            <person name="Ebling H."/>
            <person name="Edwards K."/>
            <person name="Eickbush T."/>
            <person name="Evans J.D."/>
            <person name="Filipski A."/>
            <person name="Findeiss S."/>
            <person name="Freyhult E."/>
            <person name="Fulton L."/>
            <person name="Fulton R."/>
            <person name="Garcia A.C."/>
            <person name="Gardiner A."/>
            <person name="Garfield D.A."/>
            <person name="Garvin B.E."/>
            <person name="Gibson G."/>
            <person name="Gilbert D."/>
            <person name="Gnerre S."/>
            <person name="Godfrey J."/>
            <person name="Good R."/>
            <person name="Gotea V."/>
            <person name="Gravely B."/>
            <person name="Greenberg A.J."/>
            <person name="Griffiths-Jones S."/>
            <person name="Gross S."/>
            <person name="Guigo R."/>
            <person name="Gustafson E.A."/>
            <person name="Haerty W."/>
            <person name="Hahn M.W."/>
            <person name="Halligan D.L."/>
            <person name="Halpern A.L."/>
            <person name="Halter G.M."/>
            <person name="Han M.V."/>
            <person name="Heger A."/>
            <person name="Hillier L."/>
            <person name="Hinrichs A.S."/>
            <person name="Holmes I."/>
            <person name="Hoskins R.A."/>
            <person name="Hubisz M.J."/>
            <person name="Hultmark D."/>
            <person name="Huntley M.A."/>
            <person name="Jaffe D.B."/>
            <person name="Jagadeeshan S."/>
            <person name="Jeck W.R."/>
            <person name="Johnson J."/>
            <person name="Jones C.D."/>
            <person name="Jordan W.C."/>
            <person name="Karpen G.H."/>
            <person name="Kataoka E."/>
            <person name="Keightley P.D."/>
            <person name="Kheradpour P."/>
            <person name="Kirkness E.F."/>
            <person name="Koerich L.B."/>
            <person name="Kristiansen K."/>
            <person name="Kudrna D."/>
            <person name="Kulathinal R.J."/>
            <person name="Kumar S."/>
            <person name="Kwok R."/>
            <person name="Lander E."/>
            <person name="Langley C.H."/>
            <person name="Lapoint R."/>
            <person name="Lazzaro B.P."/>
            <person name="Lee S.J."/>
            <person name="Levesque L."/>
            <person name="Li R."/>
            <person name="Lin C.F."/>
            <person name="Lin M.F."/>
            <person name="Lindblad-Toh K."/>
            <person name="Llopart A."/>
            <person name="Long M."/>
            <person name="Low L."/>
            <person name="Lozovsky E."/>
            <person name="Lu J."/>
            <person name="Luo M."/>
            <person name="Machado C.A."/>
            <person name="Makalowski W."/>
            <person name="Marzo M."/>
            <person name="Matsuda M."/>
            <person name="Matzkin L."/>
            <person name="McAllister B."/>
            <person name="McBride C.S."/>
            <person name="McKernan B."/>
            <person name="McKernan K."/>
            <person name="Mendez-Lago M."/>
            <person name="Minx P."/>
            <person name="Mollenhauer M.U."/>
            <person name="Montooth K."/>
            <person name="Mount S.M."/>
            <person name="Mu X."/>
            <person name="Myers E."/>
            <person name="Negre B."/>
            <person name="Newfeld S."/>
            <person name="Nielsen R."/>
            <person name="Noor M.A."/>
            <person name="O'Grady P."/>
            <person name="Pachter L."/>
            <person name="Papaceit M."/>
            <person name="Parisi M.J."/>
            <person name="Parisi M."/>
            <person name="Parts L."/>
            <person name="Pedersen J.S."/>
            <person name="Pesole G."/>
            <person name="Phillippy A.M."/>
            <person name="Ponting C.P."/>
            <person name="Pop M."/>
            <person name="Porcelli D."/>
            <person name="Powell J.R."/>
            <person name="Prohaska S."/>
            <person name="Pruitt K."/>
            <person name="Puig M."/>
            <person name="Quesneville H."/>
            <person name="Ram K.R."/>
            <person name="Rand D."/>
            <person name="Rasmussen M.D."/>
            <person name="Reed L.K."/>
            <person name="Reenan R."/>
            <person name="Reily A."/>
            <person name="Remington K.A."/>
            <person name="Rieger T.T."/>
            <person name="Ritchie M.G."/>
            <person name="Robin C."/>
            <person name="Rogers Y.H."/>
            <person name="Rohde C."/>
            <person name="Rozas J."/>
            <person name="Rubenfield M.J."/>
            <person name="Ruiz A."/>
            <person name="Russo S."/>
            <person name="Salzberg S.L."/>
            <person name="Sanchez-Gracia A."/>
            <person name="Saranga D.J."/>
            <person name="Sato H."/>
            <person name="Schaeffer S.W."/>
            <person name="Schatz M.C."/>
            <person name="Schlenke T."/>
            <person name="Schwartz R."/>
            <person name="Segarra C."/>
            <person name="Singh R.S."/>
            <person name="Sirot L."/>
            <person name="Sirota M."/>
            <person name="Sisneros N.B."/>
            <person name="Smith C.D."/>
            <person name="Smith T.F."/>
            <person name="Spieth J."/>
            <person name="Stage D.E."/>
            <person name="Stark A."/>
            <person name="Stephan W."/>
            <person name="Strausberg R.L."/>
            <person name="Strempel S."/>
            <person name="Sturgill D."/>
            <person name="Sutton G."/>
            <person name="Sutton G.G."/>
            <person name="Tao W."/>
            <person name="Teichmann S."/>
            <person name="Tobari Y.N."/>
            <person name="Tomimura Y."/>
            <person name="Tsolas J.M."/>
            <person name="Valente V.L."/>
            <person name="Venter E."/>
            <person name="Venter J.C."/>
            <person name="Vicario S."/>
            <person name="Vieira F.G."/>
            <person name="Vilella A.J."/>
            <person name="Villasante A."/>
            <person name="Walenz B."/>
            <person name="Wang J."/>
            <person name="Wasserman M."/>
            <person name="Watts T."/>
            <person name="Wilson D."/>
            <person name="Wilson R.K."/>
            <person name="Wing R.A."/>
            <person name="Wolfner M.F."/>
            <person name="Wong A."/>
            <person name="Wong G.K."/>
            <person name="Wu C.I."/>
            <person name="Wu G."/>
            <person name="Yamamoto D."/>
            <person name="Yang H.P."/>
            <person name="Yang S.P."/>
            <person name="Yorke J.A."/>
            <person name="Yoshida K."/>
            <person name="Zdobnov E."/>
            <person name="Zhang P."/>
            <person name="Zhang Y."/>
            <person name="Zimin A.V."/>
            <person name="Baldwin J."/>
            <person name="Abdouelleil A."/>
            <person name="Abdulkadir J."/>
            <person name="Abebe A."/>
            <person name="Abera B."/>
            <person name="Abreu J."/>
            <person name="Acer S.C."/>
            <person name="Aftuck L."/>
            <person name="Alexander A."/>
            <person name="An P."/>
            <person name="Anderson E."/>
            <person name="Anderson S."/>
            <person name="Arachi H."/>
            <person name="Azer M."/>
            <person name="Bachantsang P."/>
            <person name="Barry A."/>
            <person name="Bayul T."/>
            <person name="Berlin A."/>
            <person name="Bessette D."/>
            <person name="Bloom T."/>
            <person name="Blye J."/>
            <person name="Boguslavskiy L."/>
            <person name="Bonnet C."/>
            <person name="Boukhgalter B."/>
            <person name="Bourzgui I."/>
            <person name="Brown A."/>
            <person name="Cahill P."/>
            <person name="Channer S."/>
            <person name="Cheshatsang Y."/>
            <person name="Chuda L."/>
            <person name="Citroen M."/>
            <person name="Collymore A."/>
            <person name="Cooke P."/>
            <person name="Costello M."/>
            <person name="D'Aco K."/>
            <person name="Daza R."/>
            <person name="De Haan G."/>
            <person name="DeGray S."/>
            <person name="DeMaso C."/>
            <person name="Dhargay N."/>
            <person name="Dooley K."/>
            <person name="Dooley E."/>
            <person name="Doricent M."/>
            <person name="Dorje P."/>
            <person name="Dorjee K."/>
            <person name="Dupes A."/>
            <person name="Elong R."/>
            <person name="Falk J."/>
            <person name="Farina A."/>
            <person name="Faro S."/>
            <person name="Ferguson D."/>
            <person name="Fisher S."/>
            <person name="Foley C.D."/>
            <person name="Franke A."/>
            <person name="Friedrich D."/>
            <person name="Gadbois L."/>
            <person name="Gearin G."/>
            <person name="Gearin C.R."/>
            <person name="Giannoukos G."/>
            <person name="Goode T."/>
            <person name="Graham J."/>
            <person name="Grandbois E."/>
            <person name="Grewal S."/>
            <person name="Gyaltsen K."/>
            <person name="Hafez N."/>
            <person name="Hagos B."/>
            <person name="Hall J."/>
            <person name="Henson C."/>
            <person name="Hollinger A."/>
            <person name="Honan T."/>
            <person name="Huard M.D."/>
            <person name="Hughes L."/>
            <person name="Hurhula B."/>
            <person name="Husby M.E."/>
            <person name="Kamat A."/>
            <person name="Kanga B."/>
            <person name="Kashin S."/>
            <person name="Khazanovich D."/>
            <person name="Kisner P."/>
            <person name="Lance K."/>
            <person name="Lara M."/>
            <person name="Lee W."/>
            <person name="Lennon N."/>
            <person name="Letendre F."/>
            <person name="LeVine R."/>
            <person name="Lipovsky A."/>
            <person name="Liu X."/>
            <person name="Liu J."/>
            <person name="Liu S."/>
            <person name="Lokyitsang T."/>
            <person name="Lokyitsang Y."/>
            <person name="Lubonja R."/>
            <person name="Lui A."/>
            <person name="MacDonald P."/>
            <person name="Magnisalis V."/>
            <person name="Maru K."/>
            <person name="Matthews C."/>
            <person name="McCusker W."/>
            <person name="McDonough S."/>
            <person name="Mehta T."/>
            <person name="Meldrim J."/>
            <person name="Meneus L."/>
            <person name="Mihai O."/>
            <person name="Mihalev A."/>
            <person name="Mihova T."/>
            <person name="Mittelman R."/>
            <person name="Mlenga V."/>
            <person name="Montmayeur A."/>
            <person name="Mulrain L."/>
            <person name="Navidi A."/>
            <person name="Naylor J."/>
            <person name="Negash T."/>
            <person name="Nguyen T."/>
            <person name="Nguyen N."/>
            <person name="Nicol R."/>
            <person name="Norbu C."/>
            <person name="Norbu N."/>
            <person name="Novod N."/>
            <person name="O'Neill B."/>
            <person name="Osman S."/>
            <person name="Markiewicz E."/>
            <person name="Oyono O.L."/>
            <person name="Patti C."/>
            <person name="Phunkhang P."/>
            <person name="Pierre F."/>
            <person name="Priest M."/>
            <person name="Raghuraman S."/>
            <person name="Rege F."/>
            <person name="Reyes R."/>
            <person name="Rise C."/>
            <person name="Rogov P."/>
            <person name="Ross K."/>
            <person name="Ryan E."/>
            <person name="Settipalli S."/>
            <person name="Shea T."/>
            <person name="Sherpa N."/>
            <person name="Shi L."/>
            <person name="Shih D."/>
            <person name="Sparrow T."/>
            <person name="Spaulding J."/>
            <person name="Stalker J."/>
            <person name="Stange-Thomann N."/>
            <person name="Stavropoulos S."/>
            <person name="Stone C."/>
            <person name="Strader C."/>
            <person name="Tesfaye S."/>
            <person name="Thomson T."/>
            <person name="Thoulutsang Y."/>
            <person name="Thoulutsang D."/>
            <person name="Topham K."/>
            <person name="Topping I."/>
            <person name="Tsamla T."/>
            <person name="Vassiliev H."/>
            <person name="Vo A."/>
            <person name="Wangchuk T."/>
            <person name="Wangdi T."/>
            <person name="Weiand M."/>
            <person name="Wilkinson J."/>
            <person name="Wilson A."/>
            <person name="Yadav S."/>
            <person name="Young G."/>
            <person name="Yu Q."/>
            <person name="Zembek L."/>
            <person name="Zhong D."/>
            <person name="Zimmer A."/>
            <person name="Zwirko Z."/>
            <person name="Jaffe D.B."/>
            <person name="Alvarez P."/>
            <person name="Brockman W."/>
            <person name="Butler J."/>
            <person name="Chin C."/>
            <person name="Gnerre S."/>
            <person name="Grabherr M."/>
            <person name="Kleber M."/>
            <person name="Mauceli E."/>
            <person name="MacCallum I."/>
        </authorList>
    </citation>
    <scope>NUCLEOTIDE SEQUENCE [LARGE SCALE GENOMIC DNA]</scope>
    <source>
        <strain evidence="3">Tai18E2 / Tucson 14021-0261.01</strain>
    </source>
</reference>
<gene>
    <name evidence="2" type="primary">Dyak\GE28504</name>
    <name evidence="2" type="synonym">GE28504</name>
    <name evidence="2" type="ORF">Dyak_GE28504</name>
</gene>
<keyword evidence="3" id="KW-1185">Reference proteome</keyword>
<dbReference type="Proteomes" id="UP000002282">
    <property type="component" value="Chromosome X"/>
</dbReference>